<dbReference type="InterPro" id="IPR029071">
    <property type="entry name" value="Ubiquitin-like_domsf"/>
</dbReference>
<feature type="compositionally biased region" description="Low complexity" evidence="7">
    <location>
        <begin position="454"/>
        <end position="467"/>
    </location>
</feature>
<dbReference type="PANTHER" id="PTHR15397">
    <property type="entry name" value="SODIUM-GLUCOSE COTRANSPORTER REGULATORY PROTEIN -RELATED"/>
    <property type="match status" value="1"/>
</dbReference>
<keyword evidence="6" id="KW-0653">Protein transport</keyword>
<evidence type="ECO:0000256" key="6">
    <source>
        <dbReference type="ARBA" id="ARBA00022927"/>
    </source>
</evidence>
<evidence type="ECO:0000256" key="7">
    <source>
        <dbReference type="SAM" id="MobiDB-lite"/>
    </source>
</evidence>
<dbReference type="InterPro" id="IPR015940">
    <property type="entry name" value="UBA"/>
</dbReference>
<dbReference type="InterPro" id="IPR019103">
    <property type="entry name" value="Peptidase_aspartic_DDI1-type"/>
</dbReference>
<dbReference type="CTD" id="84301"/>
<dbReference type="OrthoDB" id="1047367at2759"/>
<dbReference type="Gene3D" id="2.40.70.10">
    <property type="entry name" value="Acid Proteases"/>
    <property type="match status" value="1"/>
</dbReference>
<dbReference type="InterPro" id="IPR000626">
    <property type="entry name" value="Ubiquitin-like_dom"/>
</dbReference>
<dbReference type="GO" id="GO:0004190">
    <property type="term" value="F:aspartic-type endopeptidase activity"/>
    <property type="evidence" value="ECO:0007669"/>
    <property type="project" value="UniProtKB-KW"/>
</dbReference>
<organism evidence="10 11">
    <name type="scientific">Kryptolebias marmoratus</name>
    <name type="common">Mangrove killifish</name>
    <name type="synonym">Rivulus marmoratus</name>
    <dbReference type="NCBI Taxonomy" id="37003"/>
    <lineage>
        <taxon>Eukaryota</taxon>
        <taxon>Metazoa</taxon>
        <taxon>Chordata</taxon>
        <taxon>Craniata</taxon>
        <taxon>Vertebrata</taxon>
        <taxon>Euteleostomi</taxon>
        <taxon>Actinopterygii</taxon>
        <taxon>Neopterygii</taxon>
        <taxon>Teleostei</taxon>
        <taxon>Neoteleostei</taxon>
        <taxon>Acanthomorphata</taxon>
        <taxon>Ovalentaria</taxon>
        <taxon>Atherinomorphae</taxon>
        <taxon>Cyprinodontiformes</taxon>
        <taxon>Rivulidae</taxon>
        <taxon>Kryptolebias</taxon>
    </lineage>
</organism>
<dbReference type="AlphaFoldDB" id="A0A3Q2ZXV9"/>
<feature type="compositionally biased region" description="Low complexity" evidence="7">
    <location>
        <begin position="834"/>
        <end position="859"/>
    </location>
</feature>
<evidence type="ECO:0000256" key="1">
    <source>
        <dbReference type="ARBA" id="ARBA00009136"/>
    </source>
</evidence>
<feature type="compositionally biased region" description="Acidic residues" evidence="7">
    <location>
        <begin position="761"/>
        <end position="772"/>
    </location>
</feature>
<dbReference type="PROSITE" id="PS50053">
    <property type="entry name" value="UBIQUITIN_2"/>
    <property type="match status" value="1"/>
</dbReference>
<dbReference type="InterPro" id="IPR057273">
    <property type="entry name" value="Ddi1/2_HDD"/>
</dbReference>
<evidence type="ECO:0000256" key="5">
    <source>
        <dbReference type="ARBA" id="ARBA00022801"/>
    </source>
</evidence>
<proteinExistence type="inferred from homology"/>
<keyword evidence="11" id="KW-1185">Reference proteome</keyword>
<keyword evidence="3" id="KW-0645">Protease</keyword>
<dbReference type="PANTHER" id="PTHR15397:SF3">
    <property type="entry name" value="DNA DAMAGE INDUCIBLE 1 HOMOLOG 2"/>
    <property type="match status" value="1"/>
</dbReference>
<dbReference type="FunFam" id="2.40.70.10:FF:000005">
    <property type="entry name" value="DNA damage inducible 1 homolog 2"/>
    <property type="match status" value="1"/>
</dbReference>
<dbReference type="Ensembl" id="ENSKMAT00000008309.1">
    <property type="protein sequence ID" value="ENSKMAP00000008180.1"/>
    <property type="gene ID" value="ENSKMAG00000006144.1"/>
</dbReference>
<dbReference type="GO" id="GO:0006508">
    <property type="term" value="P:proteolysis"/>
    <property type="evidence" value="ECO:0007669"/>
    <property type="project" value="UniProtKB-KW"/>
</dbReference>
<reference evidence="10" key="2">
    <citation type="submission" date="2025-09" db="UniProtKB">
        <authorList>
            <consortium name="Ensembl"/>
        </authorList>
    </citation>
    <scope>IDENTIFICATION</scope>
</reference>
<protein>
    <submittedName>
        <fullName evidence="10">DNA-damage inducible protein 2</fullName>
    </submittedName>
</protein>
<feature type="compositionally biased region" description="Acidic residues" evidence="7">
    <location>
        <begin position="556"/>
        <end position="568"/>
    </location>
</feature>
<dbReference type="Gene3D" id="3.10.20.90">
    <property type="entry name" value="Phosphatidylinositol 3-kinase Catalytic Subunit, Chain A, domain 1"/>
    <property type="match status" value="1"/>
</dbReference>
<keyword evidence="5" id="KW-0378">Hydrolase</keyword>
<feature type="compositionally biased region" description="Low complexity" evidence="7">
    <location>
        <begin position="712"/>
        <end position="721"/>
    </location>
</feature>
<feature type="region of interest" description="Disordered" evidence="7">
    <location>
        <begin position="422"/>
        <end position="876"/>
    </location>
</feature>
<reference evidence="10" key="1">
    <citation type="submission" date="2025-08" db="UniProtKB">
        <authorList>
            <consortium name="Ensembl"/>
        </authorList>
    </citation>
    <scope>IDENTIFICATION</scope>
</reference>
<feature type="compositionally biased region" description="Polar residues" evidence="7">
    <location>
        <begin position="597"/>
        <end position="609"/>
    </location>
</feature>
<dbReference type="Pfam" id="PF09668">
    <property type="entry name" value="Asp_protease"/>
    <property type="match status" value="1"/>
</dbReference>
<dbReference type="GO" id="GO:0015031">
    <property type="term" value="P:protein transport"/>
    <property type="evidence" value="ECO:0007669"/>
    <property type="project" value="UniProtKB-KW"/>
</dbReference>
<dbReference type="InterPro" id="IPR021109">
    <property type="entry name" value="Peptidase_aspartic_dom_sf"/>
</dbReference>
<feature type="compositionally biased region" description="Basic and acidic residues" evidence="7">
    <location>
        <begin position="625"/>
        <end position="637"/>
    </location>
</feature>
<sequence>MLVTVFCAPRDRPETTFALDVSPELELRDFVALCELESGIPAGEIQITYVEQPLKDPTRALGTYGVKDGDVVVLRQADRRPPQTQPAFPGLPRIDFRSITVPGTSSSSSSSSSSSQRAPIRPQQQPPPPPQQPPQPQQQLQQLQPPQRAAQPSTPMAFRGPSPQGLDNPALLQQMLLSNPHELSLLKERNPPLAEALLSGDLERFTKVLLEQQQDRAKREQERIRLLTADPFDLEAQAKIEEEIRQHNVEENMTIAMEEAPESFGQVVMLYINCKVNGHPVKAFVDSGAQMTIMSQACAERCNIMRLVDRRWAGIAKGVGTQKIIGRVHLAQVQIEGDFLPCSFSILEDQPMDMLLGLDMLKRHQCAIDLKKNLLVIGTTGTETRFLSEAELPDCARLAYGAEGHEDARPDEIADRELAEALQRSVQESDTADGQTTSLQPPPFPLPEPLDQMSSSASPSQGPSCGQLQNPTLDQSRPAPANMEQALAPGLQDPPQPSSPAADSPPLQSVQPHPLPLRSDPSDPPVPSQSSQMSHTCTPPAEMSTAASQDPGGEVEPTEGDVGTDEVESSAMHTTPEDLSPSQPMEQEAAHAGAADSTETCPTAPSQPESVEMECPSVSRGATSAERDQPDGERRPSSDNIPSLAAALKELHELLVSNNQAQSQNRSASCSPSYLCGQDSDKASSEPSTPTPENTQSAPSTAIAADAETSDAKANYAAAAASDEEPSQCLAPDLPGQEERLSAGTAEATVEEQGPPRGPDGSEETAEDEQERDESNNIRISQPEPEASPGPEPVPEFREPPEGQPGGEDADAQASGPNIQDNIQTERTFLSPLSVEVDSPEDVSSASVSSAPLLTQAPQPLTPAPLPPSPHPFTEPFPAEHIQRIQAAGFSAREAVEALEQAHGVVEIALLALLARSITVPT</sequence>
<dbReference type="OMA" id="MEQQEDM"/>
<dbReference type="SUPFAM" id="SSF54236">
    <property type="entry name" value="Ubiquitin-like"/>
    <property type="match status" value="1"/>
</dbReference>
<evidence type="ECO:0000256" key="3">
    <source>
        <dbReference type="ARBA" id="ARBA00022670"/>
    </source>
</evidence>
<feature type="region of interest" description="Disordered" evidence="7">
    <location>
        <begin position="77"/>
        <end position="168"/>
    </location>
</feature>
<feature type="compositionally biased region" description="Polar residues" evidence="7">
    <location>
        <begin position="656"/>
        <end position="672"/>
    </location>
</feature>
<keyword evidence="2" id="KW-0813">Transport</keyword>
<feature type="compositionally biased region" description="Low complexity" evidence="7">
    <location>
        <begin position="105"/>
        <end position="123"/>
    </location>
</feature>
<feature type="compositionally biased region" description="Low complexity" evidence="7">
    <location>
        <begin position="499"/>
        <end position="509"/>
    </location>
</feature>
<dbReference type="RefSeq" id="XP_017263952.1">
    <property type="nucleotide sequence ID" value="XM_017408463.3"/>
</dbReference>
<dbReference type="GeneID" id="108231409"/>
<dbReference type="STRING" id="37003.ENSKMAP00000008180"/>
<evidence type="ECO:0000259" key="8">
    <source>
        <dbReference type="PROSITE" id="PS50030"/>
    </source>
</evidence>
<dbReference type="PROSITE" id="PS50030">
    <property type="entry name" value="UBA"/>
    <property type="match status" value="1"/>
</dbReference>
<evidence type="ECO:0000259" key="9">
    <source>
        <dbReference type="PROSITE" id="PS50053"/>
    </source>
</evidence>
<dbReference type="KEGG" id="kmr:108231409"/>
<feature type="compositionally biased region" description="Polar residues" evidence="7">
    <location>
        <begin position="815"/>
        <end position="828"/>
    </location>
</feature>
<feature type="compositionally biased region" description="Low complexity" evidence="7">
    <location>
        <begin position="137"/>
        <end position="153"/>
    </location>
</feature>
<comment type="similarity">
    <text evidence="1">Belongs to the DDI1 family.</text>
</comment>
<evidence type="ECO:0000313" key="10">
    <source>
        <dbReference type="Ensembl" id="ENSKMAP00000008180.1"/>
    </source>
</evidence>
<feature type="compositionally biased region" description="Pro residues" evidence="7">
    <location>
        <begin position="124"/>
        <end position="136"/>
    </location>
</feature>
<dbReference type="CDD" id="cd05479">
    <property type="entry name" value="RP_DDI"/>
    <property type="match status" value="1"/>
</dbReference>
<dbReference type="CDD" id="cd01796">
    <property type="entry name" value="Ubl_Ddi1_like"/>
    <property type="match status" value="1"/>
</dbReference>
<evidence type="ECO:0000256" key="2">
    <source>
        <dbReference type="ARBA" id="ARBA00022448"/>
    </source>
</evidence>
<feature type="compositionally biased region" description="Polar residues" evidence="7">
    <location>
        <begin position="424"/>
        <end position="438"/>
    </location>
</feature>
<dbReference type="Pfam" id="PF24669">
    <property type="entry name" value="Ddi2_HDD"/>
    <property type="match status" value="1"/>
</dbReference>
<feature type="compositionally biased region" description="Pro residues" evidence="7">
    <location>
        <begin position="860"/>
        <end position="875"/>
    </location>
</feature>
<dbReference type="GeneTree" id="ENSGT00950000182999"/>
<dbReference type="InterPro" id="IPR033882">
    <property type="entry name" value="DDI1_N"/>
</dbReference>
<evidence type="ECO:0000256" key="4">
    <source>
        <dbReference type="ARBA" id="ARBA00022750"/>
    </source>
</evidence>
<feature type="domain" description="Ubiquitin-like" evidence="9">
    <location>
        <begin position="3"/>
        <end position="74"/>
    </location>
</feature>
<accession>A0A3Q2ZXV9</accession>
<keyword evidence="4" id="KW-0064">Aspartyl protease</keyword>
<feature type="compositionally biased region" description="Polar residues" evidence="7">
    <location>
        <begin position="685"/>
        <end position="700"/>
    </location>
</feature>
<dbReference type="SUPFAM" id="SSF50630">
    <property type="entry name" value="Acid proteases"/>
    <property type="match status" value="1"/>
</dbReference>
<feature type="domain" description="UBA" evidence="8">
    <location>
        <begin position="876"/>
        <end position="916"/>
    </location>
</feature>
<name>A0A3Q2ZXV9_KRYMA</name>
<dbReference type="Proteomes" id="UP000264800">
    <property type="component" value="Unplaced"/>
</dbReference>
<evidence type="ECO:0000313" key="11">
    <source>
        <dbReference type="Proteomes" id="UP000264800"/>
    </source>
</evidence>